<dbReference type="STRING" id="35756.GCA_001044155_02217"/>
<gene>
    <name evidence="2" type="ORF">NCTC11862_01995</name>
</gene>
<keyword evidence="3" id="KW-1185">Reference proteome</keyword>
<feature type="transmembrane region" description="Helical" evidence="1">
    <location>
        <begin position="82"/>
        <end position="103"/>
    </location>
</feature>
<proteinExistence type="predicted"/>
<organism evidence="2 3">
    <name type="scientific">Corynebacterium pilosum</name>
    <dbReference type="NCBI Taxonomy" id="35756"/>
    <lineage>
        <taxon>Bacteria</taxon>
        <taxon>Bacillati</taxon>
        <taxon>Actinomycetota</taxon>
        <taxon>Actinomycetes</taxon>
        <taxon>Mycobacteriales</taxon>
        <taxon>Corynebacteriaceae</taxon>
        <taxon>Corynebacterium</taxon>
    </lineage>
</organism>
<dbReference type="RefSeq" id="WP_018580887.1">
    <property type="nucleotide sequence ID" value="NZ_LDYD01000008.1"/>
</dbReference>
<name>A0A376CNU0_9CORY</name>
<feature type="transmembrane region" description="Helical" evidence="1">
    <location>
        <begin position="138"/>
        <end position="157"/>
    </location>
</feature>
<keyword evidence="1" id="KW-1133">Transmembrane helix</keyword>
<evidence type="ECO:0000313" key="3">
    <source>
        <dbReference type="Proteomes" id="UP000254467"/>
    </source>
</evidence>
<accession>A0A376CNU0</accession>
<feature type="transmembrane region" description="Helical" evidence="1">
    <location>
        <begin position="55"/>
        <end position="76"/>
    </location>
</feature>
<dbReference type="Proteomes" id="UP000254467">
    <property type="component" value="Unassembled WGS sequence"/>
</dbReference>
<evidence type="ECO:0000313" key="2">
    <source>
        <dbReference type="EMBL" id="STC70186.1"/>
    </source>
</evidence>
<evidence type="ECO:0000256" key="1">
    <source>
        <dbReference type="SAM" id="Phobius"/>
    </source>
</evidence>
<keyword evidence="1" id="KW-0472">Membrane</keyword>
<dbReference type="AlphaFoldDB" id="A0A376CNU0"/>
<feature type="transmembrane region" description="Helical" evidence="1">
    <location>
        <begin position="6"/>
        <end position="28"/>
    </location>
</feature>
<reference evidence="2 3" key="1">
    <citation type="submission" date="2018-06" db="EMBL/GenBank/DDBJ databases">
        <authorList>
            <consortium name="Pathogen Informatics"/>
            <person name="Doyle S."/>
        </authorList>
    </citation>
    <scope>NUCLEOTIDE SEQUENCE [LARGE SCALE GENOMIC DNA]</scope>
    <source>
        <strain evidence="2 3">NCTC11862</strain>
    </source>
</reference>
<dbReference type="EMBL" id="UFXQ01000001">
    <property type="protein sequence ID" value="STC70186.1"/>
    <property type="molecule type" value="Genomic_DNA"/>
</dbReference>
<keyword evidence="1" id="KW-0812">Transmembrane</keyword>
<sequence>MLNSLLIFFHVAAAILLLAPVMVGVSAFPRQADAARAGDERAAGRAQLLHRVSSTYGMLSALVPLLGAAVLFAGWSEYKTMWQFHTSLIVAIVAWAVLIALVIPQQKKMMGSLNLLPASDADPEHDHVANWDGAKKKATIGGGIFNLLWIILLILMYV</sequence>
<protein>
    <submittedName>
        <fullName evidence="2">Hypothetical membrane protein</fullName>
    </submittedName>
</protein>